<dbReference type="PROSITE" id="PS00211">
    <property type="entry name" value="ABC_TRANSPORTER_1"/>
    <property type="match status" value="1"/>
</dbReference>
<sequence length="525" mass="57421">MSEVATMTEPLLEVEGVDKTFPGVRALHDMRLELRSGEVLALVGENGAGKSTLMKLLSGIHTADAGRFRLGGEPYQPAGPRHALELGISIIHQEFNLVPHLTVAQNIFIGREPRRGRLLLDERKLNADAAGLLDRLHLRLDPRAVVGELTVANQQMVEIAKALSYDPRVLIMDEPTAALNDAEVATLHELIRRFVRPGTGVIYISHRMEEIKRIADRVTVIRDGEYIDTLDIATAATPDIIALMVGRAIDTEARPEGVRADREVVLRVEGLRTRDLLKDVSFDLRQGEILGFAGLMGAGRTEVARALVGADKAEAGTVTLHGKPVRIGNPADAAKLGIGYLSEDRKRFGLLLDQDVKANIALSALREQFTRAGFVRDGALRATADRYIGALRIKTPSLDQTTKNLSGGNQQKVVIAKWLAKDCDVLIFDEPTRGIDVGAKEEIYQLLRELTGQGKSIIMISSELPEILRMSHRVVVMSEGRVTRVLDSAEATQENIMHYATLRPDENPADAAELGLAPEEKAGRS</sequence>
<dbReference type="InterPro" id="IPR050107">
    <property type="entry name" value="ABC_carbohydrate_import_ATPase"/>
</dbReference>
<comment type="caution">
    <text evidence="12">The sequence shown here is derived from an EMBL/GenBank/DDBJ whole genome shotgun (WGS) entry which is preliminary data.</text>
</comment>
<evidence type="ECO:0000259" key="11">
    <source>
        <dbReference type="PROSITE" id="PS50893"/>
    </source>
</evidence>
<dbReference type="PROSITE" id="PS50893">
    <property type="entry name" value="ABC_TRANSPORTER_2"/>
    <property type="match status" value="2"/>
</dbReference>
<dbReference type="GeneID" id="301848818"/>
<keyword evidence="5" id="KW-0677">Repeat</keyword>
<evidence type="ECO:0000256" key="5">
    <source>
        <dbReference type="ARBA" id="ARBA00022737"/>
    </source>
</evidence>
<dbReference type="InterPro" id="IPR003593">
    <property type="entry name" value="AAA+_ATPase"/>
</dbReference>
<evidence type="ECO:0000256" key="9">
    <source>
        <dbReference type="ARBA" id="ARBA00023136"/>
    </source>
</evidence>
<accession>A0A3N2H8E1</accession>
<feature type="domain" description="ABC transporter" evidence="11">
    <location>
        <begin position="12"/>
        <end position="248"/>
    </location>
</feature>
<keyword evidence="13" id="KW-1185">Reference proteome</keyword>
<keyword evidence="8" id="KW-1278">Translocase</keyword>
<dbReference type="SMART" id="SM00382">
    <property type="entry name" value="AAA"/>
    <property type="match status" value="2"/>
</dbReference>
<evidence type="ECO:0000256" key="1">
    <source>
        <dbReference type="ARBA" id="ARBA00004202"/>
    </source>
</evidence>
<keyword evidence="6" id="KW-0547">Nucleotide-binding</keyword>
<dbReference type="SUPFAM" id="SSF52540">
    <property type="entry name" value="P-loop containing nucleoside triphosphate hydrolases"/>
    <property type="match status" value="2"/>
</dbReference>
<feature type="domain" description="ABC transporter" evidence="11">
    <location>
        <begin position="260"/>
        <end position="504"/>
    </location>
</feature>
<dbReference type="Proteomes" id="UP000274843">
    <property type="component" value="Unassembled WGS sequence"/>
</dbReference>
<organism evidence="12 13">
    <name type="scientific">Amycolatopsis thermoflava</name>
    <dbReference type="NCBI Taxonomy" id="84480"/>
    <lineage>
        <taxon>Bacteria</taxon>
        <taxon>Bacillati</taxon>
        <taxon>Actinomycetota</taxon>
        <taxon>Actinomycetes</taxon>
        <taxon>Pseudonocardiales</taxon>
        <taxon>Pseudonocardiaceae</taxon>
        <taxon>Amycolatopsis</taxon>
        <taxon>Amycolatopsis methanolica group</taxon>
    </lineage>
</organism>
<keyword evidence="2" id="KW-0813">Transport</keyword>
<evidence type="ECO:0000313" key="13">
    <source>
        <dbReference type="Proteomes" id="UP000274843"/>
    </source>
</evidence>
<dbReference type="GO" id="GO:0016887">
    <property type="term" value="F:ATP hydrolysis activity"/>
    <property type="evidence" value="ECO:0007669"/>
    <property type="project" value="InterPro"/>
</dbReference>
<dbReference type="AlphaFoldDB" id="A0A3N2H8E1"/>
<proteinExistence type="predicted"/>
<dbReference type="EMBL" id="RKHY01000001">
    <property type="protein sequence ID" value="ROS45134.1"/>
    <property type="molecule type" value="Genomic_DNA"/>
</dbReference>
<name>A0A3N2H8E1_9PSEU</name>
<evidence type="ECO:0000256" key="2">
    <source>
        <dbReference type="ARBA" id="ARBA00022448"/>
    </source>
</evidence>
<dbReference type="GO" id="GO:0005886">
    <property type="term" value="C:plasma membrane"/>
    <property type="evidence" value="ECO:0007669"/>
    <property type="project" value="UniProtKB-SubCell"/>
</dbReference>
<dbReference type="CDD" id="cd03215">
    <property type="entry name" value="ABC_Carb_Monos_II"/>
    <property type="match status" value="1"/>
</dbReference>
<dbReference type="PANTHER" id="PTHR43790">
    <property type="entry name" value="CARBOHYDRATE TRANSPORT ATP-BINDING PROTEIN MG119-RELATED"/>
    <property type="match status" value="1"/>
</dbReference>
<dbReference type="InterPro" id="IPR017871">
    <property type="entry name" value="ABC_transporter-like_CS"/>
</dbReference>
<keyword evidence="7 12" id="KW-0067">ATP-binding</keyword>
<keyword evidence="9" id="KW-0472">Membrane</keyword>
<evidence type="ECO:0000256" key="10">
    <source>
        <dbReference type="SAM" id="MobiDB-lite"/>
    </source>
</evidence>
<reference evidence="12 13" key="1">
    <citation type="submission" date="2018-11" db="EMBL/GenBank/DDBJ databases">
        <title>Sequencing the genomes of 1000 actinobacteria strains.</title>
        <authorList>
            <person name="Klenk H.-P."/>
        </authorList>
    </citation>
    <scope>NUCLEOTIDE SEQUENCE [LARGE SCALE GENOMIC DNA]</scope>
    <source>
        <strain evidence="12 13">DSM 44348</strain>
    </source>
</reference>
<evidence type="ECO:0000313" key="12">
    <source>
        <dbReference type="EMBL" id="ROS45134.1"/>
    </source>
</evidence>
<gene>
    <name evidence="12" type="ORF">EDD35_7592</name>
</gene>
<dbReference type="CDD" id="cd03216">
    <property type="entry name" value="ABC_Carb_Monos_I"/>
    <property type="match status" value="1"/>
</dbReference>
<evidence type="ECO:0000256" key="8">
    <source>
        <dbReference type="ARBA" id="ARBA00022967"/>
    </source>
</evidence>
<dbReference type="GO" id="GO:0005524">
    <property type="term" value="F:ATP binding"/>
    <property type="evidence" value="ECO:0007669"/>
    <property type="project" value="UniProtKB-KW"/>
</dbReference>
<dbReference type="Gene3D" id="3.40.50.300">
    <property type="entry name" value="P-loop containing nucleotide triphosphate hydrolases"/>
    <property type="match status" value="2"/>
</dbReference>
<feature type="region of interest" description="Disordered" evidence="10">
    <location>
        <begin position="503"/>
        <end position="525"/>
    </location>
</feature>
<protein>
    <submittedName>
        <fullName evidence="12">Monosaccharide ABC transporter ATP-binding protein (CUT2 family)</fullName>
    </submittedName>
</protein>
<evidence type="ECO:0000256" key="3">
    <source>
        <dbReference type="ARBA" id="ARBA00022475"/>
    </source>
</evidence>
<keyword evidence="4" id="KW-0762">Sugar transport</keyword>
<dbReference type="FunFam" id="3.40.50.300:FF:000127">
    <property type="entry name" value="Ribose import ATP-binding protein RbsA"/>
    <property type="match status" value="1"/>
</dbReference>
<dbReference type="PANTHER" id="PTHR43790:SF3">
    <property type="entry name" value="D-ALLOSE IMPORT ATP-BINDING PROTEIN ALSA-RELATED"/>
    <property type="match status" value="1"/>
</dbReference>
<evidence type="ECO:0000256" key="6">
    <source>
        <dbReference type="ARBA" id="ARBA00022741"/>
    </source>
</evidence>
<dbReference type="InterPro" id="IPR003439">
    <property type="entry name" value="ABC_transporter-like_ATP-bd"/>
</dbReference>
<evidence type="ECO:0000256" key="4">
    <source>
        <dbReference type="ARBA" id="ARBA00022597"/>
    </source>
</evidence>
<dbReference type="Pfam" id="PF00005">
    <property type="entry name" value="ABC_tran"/>
    <property type="match status" value="2"/>
</dbReference>
<evidence type="ECO:0000256" key="7">
    <source>
        <dbReference type="ARBA" id="ARBA00022840"/>
    </source>
</evidence>
<dbReference type="InterPro" id="IPR027417">
    <property type="entry name" value="P-loop_NTPase"/>
</dbReference>
<keyword evidence="3" id="KW-1003">Cell membrane</keyword>
<comment type="subcellular location">
    <subcellularLocation>
        <location evidence="1">Cell membrane</location>
        <topology evidence="1">Peripheral membrane protein</topology>
    </subcellularLocation>
</comment>
<dbReference type="RefSeq" id="WP_123686919.1">
    <property type="nucleotide sequence ID" value="NZ_CBDRBK010000018.1"/>
</dbReference>